<dbReference type="SUPFAM" id="SSF53613">
    <property type="entry name" value="Ribokinase-like"/>
    <property type="match status" value="1"/>
</dbReference>
<dbReference type="InterPro" id="IPR011611">
    <property type="entry name" value="PfkB_dom"/>
</dbReference>
<reference evidence="6" key="1">
    <citation type="journal article" date="2019" name="Int. J. Syst. Evol. Microbiol.">
        <title>The Global Catalogue of Microorganisms (GCM) 10K type strain sequencing project: providing services to taxonomists for standard genome sequencing and annotation.</title>
        <authorList>
            <consortium name="The Broad Institute Genomics Platform"/>
            <consortium name="The Broad Institute Genome Sequencing Center for Infectious Disease"/>
            <person name="Wu L."/>
            <person name="Ma J."/>
        </authorList>
    </citation>
    <scope>NUCLEOTIDE SEQUENCE [LARGE SCALE GENOMIC DNA]</scope>
    <source>
        <strain evidence="6">CECT 7956</strain>
    </source>
</reference>
<dbReference type="PANTHER" id="PTHR43085">
    <property type="entry name" value="HEXOKINASE FAMILY MEMBER"/>
    <property type="match status" value="1"/>
</dbReference>
<protein>
    <submittedName>
        <fullName evidence="5">Carbohydrate kinase family protein</fullName>
        <ecNumber evidence="5">2.7.1.-</ecNumber>
    </submittedName>
</protein>
<evidence type="ECO:0000259" key="4">
    <source>
        <dbReference type="Pfam" id="PF00294"/>
    </source>
</evidence>
<dbReference type="RefSeq" id="WP_379838947.1">
    <property type="nucleotide sequence ID" value="NZ_JBHRYQ010000001.1"/>
</dbReference>
<keyword evidence="2 5" id="KW-0808">Transferase</keyword>
<dbReference type="Gene3D" id="3.40.1620.20">
    <property type="match status" value="1"/>
</dbReference>
<comment type="similarity">
    <text evidence="1">Belongs to the carbohydrate kinase PfkB family.</text>
</comment>
<dbReference type="InterPro" id="IPR050306">
    <property type="entry name" value="PfkB_Carbo_kinase"/>
</dbReference>
<dbReference type="InterPro" id="IPR029056">
    <property type="entry name" value="Ribokinase-like"/>
</dbReference>
<comment type="caution">
    <text evidence="5">The sequence shown here is derived from an EMBL/GenBank/DDBJ whole genome shotgun (WGS) entry which is preliminary data.</text>
</comment>
<dbReference type="CDD" id="cd01166">
    <property type="entry name" value="KdgK"/>
    <property type="match status" value="1"/>
</dbReference>
<evidence type="ECO:0000256" key="2">
    <source>
        <dbReference type="ARBA" id="ARBA00022679"/>
    </source>
</evidence>
<sequence>MIKKEYALLAVGELLGDFIGTEITENIFSTSKFERFQGGSPANLASNMSRLGYKTAIVSCVGNDGLGEYLVQKVNEAGVDTSNVIVHSTEPTSIVLVSRTTGTPDFIPYRTADKMIEKFHISDTLLENCSIFHTTCWPLSKQPAQSAVLDAAKRARALGCILSADLNYAVRVWPERYVAHAVIKEFLSYGALIKLSEDDANRFYGEEVDRERVFADFHEWGAEVICYTMGEKGSVVSYDRGANQIYDQPQAVNVVDATGAGDSFWSGFLAAYLEKQPMEVCAKAGALMAKFKLTVVGPIKVDIPLSKLFEI</sequence>
<dbReference type="Gene3D" id="3.40.1190.30">
    <property type="match status" value="1"/>
</dbReference>
<gene>
    <name evidence="5" type="ORF">ACFOOI_15595</name>
</gene>
<dbReference type="EC" id="2.7.1.-" evidence="5"/>
<feature type="domain" description="Carbohydrate kinase PfkB" evidence="4">
    <location>
        <begin position="9"/>
        <end position="299"/>
    </location>
</feature>
<dbReference type="Pfam" id="PF00294">
    <property type="entry name" value="PfkB"/>
    <property type="match status" value="1"/>
</dbReference>
<dbReference type="Proteomes" id="UP001595616">
    <property type="component" value="Unassembled WGS sequence"/>
</dbReference>
<proteinExistence type="inferred from homology"/>
<keyword evidence="6" id="KW-1185">Reference proteome</keyword>
<evidence type="ECO:0000313" key="6">
    <source>
        <dbReference type="Proteomes" id="UP001595616"/>
    </source>
</evidence>
<accession>A0ABV7YY41</accession>
<dbReference type="Gene3D" id="6.10.140.490">
    <property type="match status" value="1"/>
</dbReference>
<organism evidence="5 6">
    <name type="scientific">Lacihabitans lacunae</name>
    <dbReference type="NCBI Taxonomy" id="1028214"/>
    <lineage>
        <taxon>Bacteria</taxon>
        <taxon>Pseudomonadati</taxon>
        <taxon>Bacteroidota</taxon>
        <taxon>Cytophagia</taxon>
        <taxon>Cytophagales</taxon>
        <taxon>Leadbetterellaceae</taxon>
        <taxon>Lacihabitans</taxon>
    </lineage>
</organism>
<evidence type="ECO:0000256" key="1">
    <source>
        <dbReference type="ARBA" id="ARBA00010688"/>
    </source>
</evidence>
<name>A0ABV7YY41_9BACT</name>
<dbReference type="PANTHER" id="PTHR43085:SF57">
    <property type="entry name" value="CARBOHYDRATE KINASE PFKB DOMAIN-CONTAINING PROTEIN"/>
    <property type="match status" value="1"/>
</dbReference>
<dbReference type="EMBL" id="JBHRYQ010000001">
    <property type="protein sequence ID" value="MFC3812084.1"/>
    <property type="molecule type" value="Genomic_DNA"/>
</dbReference>
<evidence type="ECO:0000256" key="3">
    <source>
        <dbReference type="ARBA" id="ARBA00022777"/>
    </source>
</evidence>
<evidence type="ECO:0000313" key="5">
    <source>
        <dbReference type="EMBL" id="MFC3812084.1"/>
    </source>
</evidence>
<dbReference type="GO" id="GO:0016301">
    <property type="term" value="F:kinase activity"/>
    <property type="evidence" value="ECO:0007669"/>
    <property type="project" value="UniProtKB-KW"/>
</dbReference>
<keyword evidence="3 5" id="KW-0418">Kinase</keyword>